<evidence type="ECO:0000256" key="7">
    <source>
        <dbReference type="ARBA" id="ARBA00022729"/>
    </source>
</evidence>
<dbReference type="EMBL" id="CM018035">
    <property type="protein sequence ID" value="KAA8542266.1"/>
    <property type="molecule type" value="Genomic_DNA"/>
</dbReference>
<name>A0A5J5BHX9_9ASTE</name>
<dbReference type="PANTHER" id="PTHR46204:SF8">
    <property type="entry name" value="PROTEIN KINASE DOMAIN-CONTAINING PROTEIN"/>
    <property type="match status" value="1"/>
</dbReference>
<evidence type="ECO:0000256" key="1">
    <source>
        <dbReference type="ARBA" id="ARBA00004162"/>
    </source>
</evidence>
<keyword evidence="11" id="KW-1133">Transmembrane helix</keyword>
<dbReference type="PROSITE" id="PS00108">
    <property type="entry name" value="PROTEIN_KINASE_ST"/>
    <property type="match status" value="1"/>
</dbReference>
<accession>A0A5J5BHX9</accession>
<dbReference type="FunFam" id="1.10.510.10:FF:001023">
    <property type="entry name" value="Os07g0541700 protein"/>
    <property type="match status" value="1"/>
</dbReference>
<evidence type="ECO:0000256" key="11">
    <source>
        <dbReference type="ARBA" id="ARBA00022989"/>
    </source>
</evidence>
<keyword evidence="10" id="KW-0067">ATP-binding</keyword>
<organism evidence="17 18">
    <name type="scientific">Nyssa sinensis</name>
    <dbReference type="NCBI Taxonomy" id="561372"/>
    <lineage>
        <taxon>Eukaryota</taxon>
        <taxon>Viridiplantae</taxon>
        <taxon>Streptophyta</taxon>
        <taxon>Embryophyta</taxon>
        <taxon>Tracheophyta</taxon>
        <taxon>Spermatophyta</taxon>
        <taxon>Magnoliopsida</taxon>
        <taxon>eudicotyledons</taxon>
        <taxon>Gunneridae</taxon>
        <taxon>Pentapetalae</taxon>
        <taxon>asterids</taxon>
        <taxon>Cornales</taxon>
        <taxon>Nyssaceae</taxon>
        <taxon>Nyssa</taxon>
    </lineage>
</organism>
<dbReference type="PROSITE" id="PS50011">
    <property type="entry name" value="PROTEIN_KINASE_DOM"/>
    <property type="match status" value="1"/>
</dbReference>
<dbReference type="AlphaFoldDB" id="A0A5J5BHX9"/>
<dbReference type="SUPFAM" id="SSF56112">
    <property type="entry name" value="Protein kinase-like (PK-like)"/>
    <property type="match status" value="1"/>
</dbReference>
<keyword evidence="7" id="KW-0732">Signal</keyword>
<evidence type="ECO:0000256" key="8">
    <source>
        <dbReference type="ARBA" id="ARBA00022741"/>
    </source>
</evidence>
<evidence type="ECO:0000256" key="6">
    <source>
        <dbReference type="ARBA" id="ARBA00022692"/>
    </source>
</evidence>
<evidence type="ECO:0000313" key="17">
    <source>
        <dbReference type="EMBL" id="KAA8542266.1"/>
    </source>
</evidence>
<dbReference type="GO" id="GO:0004674">
    <property type="term" value="F:protein serine/threonine kinase activity"/>
    <property type="evidence" value="ECO:0007669"/>
    <property type="project" value="UniProtKB-KW"/>
</dbReference>
<comment type="subcellular location">
    <subcellularLocation>
        <location evidence="1">Cell membrane</location>
        <topology evidence="1">Single-pass membrane protein</topology>
    </subcellularLocation>
</comment>
<dbReference type="InterPro" id="IPR008271">
    <property type="entry name" value="Ser/Thr_kinase_AS"/>
</dbReference>
<evidence type="ECO:0000259" key="16">
    <source>
        <dbReference type="PROSITE" id="PS50011"/>
    </source>
</evidence>
<dbReference type="Pfam" id="PF00069">
    <property type="entry name" value="Pkinase"/>
    <property type="match status" value="1"/>
</dbReference>
<evidence type="ECO:0000256" key="15">
    <source>
        <dbReference type="ARBA" id="ARBA00048679"/>
    </source>
</evidence>
<dbReference type="InterPro" id="IPR000719">
    <property type="entry name" value="Prot_kinase_dom"/>
</dbReference>
<dbReference type="Proteomes" id="UP000325577">
    <property type="component" value="Linkage Group LG12"/>
</dbReference>
<comment type="catalytic activity">
    <reaction evidence="15">
        <text>L-seryl-[protein] + ATP = O-phospho-L-seryl-[protein] + ADP + H(+)</text>
        <dbReference type="Rhea" id="RHEA:17989"/>
        <dbReference type="Rhea" id="RHEA-COMP:9863"/>
        <dbReference type="Rhea" id="RHEA-COMP:11604"/>
        <dbReference type="ChEBI" id="CHEBI:15378"/>
        <dbReference type="ChEBI" id="CHEBI:29999"/>
        <dbReference type="ChEBI" id="CHEBI:30616"/>
        <dbReference type="ChEBI" id="CHEBI:83421"/>
        <dbReference type="ChEBI" id="CHEBI:456216"/>
        <dbReference type="EC" id="2.7.11.1"/>
    </reaction>
</comment>
<keyword evidence="4" id="KW-0723">Serine/threonine-protein kinase</keyword>
<evidence type="ECO:0000256" key="9">
    <source>
        <dbReference type="ARBA" id="ARBA00022777"/>
    </source>
</evidence>
<evidence type="ECO:0000256" key="3">
    <source>
        <dbReference type="ARBA" id="ARBA00022475"/>
    </source>
</evidence>
<gene>
    <name evidence="17" type="ORF">F0562_023599</name>
</gene>
<keyword evidence="6" id="KW-0812">Transmembrane</keyword>
<dbReference type="SMART" id="SM00220">
    <property type="entry name" value="S_TKc"/>
    <property type="match status" value="1"/>
</dbReference>
<dbReference type="InterPro" id="IPR011009">
    <property type="entry name" value="Kinase-like_dom_sf"/>
</dbReference>
<keyword evidence="3" id="KW-1003">Cell membrane</keyword>
<evidence type="ECO:0000256" key="2">
    <source>
        <dbReference type="ARBA" id="ARBA00012513"/>
    </source>
</evidence>
<protein>
    <recommendedName>
        <fullName evidence="2">non-specific serine/threonine protein kinase</fullName>
        <ecNumber evidence="2">2.7.11.1</ecNumber>
    </recommendedName>
</protein>
<dbReference type="PANTHER" id="PTHR46204">
    <property type="entry name" value="CHITIN ELICITOR RECEPTOR KINASE 1-RELATED"/>
    <property type="match status" value="1"/>
</dbReference>
<reference evidence="17 18" key="1">
    <citation type="submission" date="2019-09" db="EMBL/GenBank/DDBJ databases">
        <title>A chromosome-level genome assembly of the Chinese tupelo Nyssa sinensis.</title>
        <authorList>
            <person name="Yang X."/>
            <person name="Kang M."/>
            <person name="Yang Y."/>
            <person name="Xiong H."/>
            <person name="Wang M."/>
            <person name="Zhang Z."/>
            <person name="Wang Z."/>
            <person name="Wu H."/>
            <person name="Ma T."/>
            <person name="Liu J."/>
            <person name="Xi Z."/>
        </authorList>
    </citation>
    <scope>NUCLEOTIDE SEQUENCE [LARGE SCALE GENOMIC DNA]</scope>
    <source>
        <strain evidence="17">J267</strain>
        <tissue evidence="17">Leaf</tissue>
    </source>
</reference>
<dbReference type="GO" id="GO:0005886">
    <property type="term" value="C:plasma membrane"/>
    <property type="evidence" value="ECO:0007669"/>
    <property type="project" value="UniProtKB-SubCell"/>
</dbReference>
<evidence type="ECO:0000256" key="14">
    <source>
        <dbReference type="ARBA" id="ARBA00047899"/>
    </source>
</evidence>
<keyword evidence="8" id="KW-0547">Nucleotide-binding</keyword>
<sequence length="222" mass="25347">MWWSCWDMQVGTTTSIWYMNMFRMDQLSDHLHDPLLKGHQPLSWTVRAHIALDSARGIEYIHDHTKARYVHRDIKTSNILLDHGLRAKVADFGLAKLVERSNEEDFISTCVVGTPGYLPPDYNHEPNKMKSLVSVMYAIFCEEDSETALESNIDCNLKGSYPTEEAYKMAELARWCLSEDPINRPEMQEIVTALAQILMSSIEWEASLGGKSQVFSGLFNGR</sequence>
<dbReference type="GO" id="GO:0045087">
    <property type="term" value="P:innate immune response"/>
    <property type="evidence" value="ECO:0007669"/>
    <property type="project" value="InterPro"/>
</dbReference>
<evidence type="ECO:0000256" key="12">
    <source>
        <dbReference type="ARBA" id="ARBA00023136"/>
    </source>
</evidence>
<dbReference type="OrthoDB" id="4062651at2759"/>
<feature type="domain" description="Protein kinase" evidence="16">
    <location>
        <begin position="1"/>
        <end position="199"/>
    </location>
</feature>
<keyword evidence="18" id="KW-1185">Reference proteome</keyword>
<keyword evidence="12" id="KW-0472">Membrane</keyword>
<evidence type="ECO:0000256" key="5">
    <source>
        <dbReference type="ARBA" id="ARBA00022679"/>
    </source>
</evidence>
<evidence type="ECO:0000256" key="4">
    <source>
        <dbReference type="ARBA" id="ARBA00022527"/>
    </source>
</evidence>
<comment type="catalytic activity">
    <reaction evidence="14">
        <text>L-threonyl-[protein] + ATP = O-phospho-L-threonyl-[protein] + ADP + H(+)</text>
        <dbReference type="Rhea" id="RHEA:46608"/>
        <dbReference type="Rhea" id="RHEA-COMP:11060"/>
        <dbReference type="Rhea" id="RHEA-COMP:11605"/>
        <dbReference type="ChEBI" id="CHEBI:15378"/>
        <dbReference type="ChEBI" id="CHEBI:30013"/>
        <dbReference type="ChEBI" id="CHEBI:30616"/>
        <dbReference type="ChEBI" id="CHEBI:61977"/>
        <dbReference type="ChEBI" id="CHEBI:456216"/>
        <dbReference type="EC" id="2.7.11.1"/>
    </reaction>
</comment>
<evidence type="ECO:0000313" key="18">
    <source>
        <dbReference type="Proteomes" id="UP000325577"/>
    </source>
</evidence>
<dbReference type="EC" id="2.7.11.1" evidence="2"/>
<dbReference type="GO" id="GO:0019199">
    <property type="term" value="F:transmembrane receptor protein kinase activity"/>
    <property type="evidence" value="ECO:0007669"/>
    <property type="project" value="InterPro"/>
</dbReference>
<dbReference type="Gene3D" id="1.10.510.10">
    <property type="entry name" value="Transferase(Phosphotransferase) domain 1"/>
    <property type="match status" value="1"/>
</dbReference>
<dbReference type="GO" id="GO:0005524">
    <property type="term" value="F:ATP binding"/>
    <property type="evidence" value="ECO:0007669"/>
    <property type="project" value="UniProtKB-KW"/>
</dbReference>
<dbReference type="InterPro" id="IPR044812">
    <property type="entry name" value="CERK1/LYK3-like"/>
</dbReference>
<keyword evidence="13" id="KW-1015">Disulfide bond</keyword>
<evidence type="ECO:0000256" key="13">
    <source>
        <dbReference type="ARBA" id="ARBA00023157"/>
    </source>
</evidence>
<keyword evidence="9" id="KW-0418">Kinase</keyword>
<keyword evidence="5" id="KW-0808">Transferase</keyword>
<proteinExistence type="predicted"/>
<evidence type="ECO:0000256" key="10">
    <source>
        <dbReference type="ARBA" id="ARBA00022840"/>
    </source>
</evidence>